<feature type="region of interest" description="Disordered" evidence="8">
    <location>
        <begin position="392"/>
        <end position="414"/>
    </location>
</feature>
<dbReference type="PANTHER" id="PTHR22926:SF3">
    <property type="entry name" value="UNDECAPRENYL-PHOSPHATE ALPHA-N-ACETYLGLUCOSAMINYL 1-PHOSPHATE TRANSFERASE"/>
    <property type="match status" value="1"/>
</dbReference>
<feature type="transmembrane region" description="Helical" evidence="9">
    <location>
        <begin position="230"/>
        <end position="248"/>
    </location>
</feature>
<gene>
    <name evidence="10" type="ORF">Rrhod_3809</name>
</gene>
<keyword evidence="7" id="KW-0460">Magnesium</keyword>
<dbReference type="eggNOG" id="COG0472">
    <property type="taxonomic scope" value="Bacteria"/>
</dbReference>
<feature type="transmembrane region" description="Helical" evidence="9">
    <location>
        <begin position="292"/>
        <end position="314"/>
    </location>
</feature>
<comment type="cofactor">
    <cofactor evidence="7">
        <name>Mg(2+)</name>
        <dbReference type="ChEBI" id="CHEBI:18420"/>
    </cofactor>
</comment>
<evidence type="ECO:0000313" key="11">
    <source>
        <dbReference type="Proteomes" id="UP000013525"/>
    </source>
</evidence>
<comment type="subcellular location">
    <subcellularLocation>
        <location evidence="1">Cell membrane</location>
        <topology evidence="1">Multi-pass membrane protein</topology>
    </subcellularLocation>
</comment>
<dbReference type="RefSeq" id="WP_010839835.1">
    <property type="nucleotide sequence ID" value="NZ_APMY01000113.1"/>
</dbReference>
<comment type="caution">
    <text evidence="10">The sequence shown here is derived from an EMBL/GenBank/DDBJ whole genome shotgun (WGS) entry which is preliminary data.</text>
</comment>
<dbReference type="InterPro" id="IPR000715">
    <property type="entry name" value="Glycosyl_transferase_4"/>
</dbReference>
<feature type="transmembrane region" description="Helical" evidence="9">
    <location>
        <begin position="31"/>
        <end position="54"/>
    </location>
</feature>
<feature type="transmembrane region" description="Helical" evidence="9">
    <location>
        <begin position="345"/>
        <end position="366"/>
    </location>
</feature>
<evidence type="ECO:0000256" key="1">
    <source>
        <dbReference type="ARBA" id="ARBA00004651"/>
    </source>
</evidence>
<evidence type="ECO:0000256" key="5">
    <source>
        <dbReference type="ARBA" id="ARBA00022989"/>
    </source>
</evidence>
<dbReference type="Proteomes" id="UP000013525">
    <property type="component" value="Unassembled WGS sequence"/>
</dbReference>
<feature type="transmembrane region" description="Helical" evidence="9">
    <location>
        <begin position="75"/>
        <end position="95"/>
    </location>
</feature>
<feature type="transmembrane region" description="Helical" evidence="9">
    <location>
        <begin position="171"/>
        <end position="191"/>
    </location>
</feature>
<dbReference type="GO" id="GO:0009103">
    <property type="term" value="P:lipopolysaccharide biosynthetic process"/>
    <property type="evidence" value="ECO:0007669"/>
    <property type="project" value="TreeGrafter"/>
</dbReference>
<dbReference type="GO" id="GO:0005886">
    <property type="term" value="C:plasma membrane"/>
    <property type="evidence" value="ECO:0007669"/>
    <property type="project" value="UniProtKB-SubCell"/>
</dbReference>
<keyword evidence="6 9" id="KW-0472">Membrane</keyword>
<feature type="transmembrane region" description="Helical" evidence="9">
    <location>
        <begin position="372"/>
        <end position="391"/>
    </location>
</feature>
<dbReference type="GO" id="GO:0071555">
    <property type="term" value="P:cell wall organization"/>
    <property type="evidence" value="ECO:0007669"/>
    <property type="project" value="TreeGrafter"/>
</dbReference>
<feature type="transmembrane region" description="Helical" evidence="9">
    <location>
        <begin position="198"/>
        <end position="218"/>
    </location>
</feature>
<reference evidence="10 11" key="1">
    <citation type="journal article" date="2013" name="Genome Announc.">
        <title>Draft Genome Sequence of Rhodococcus rhodnii Strain LMG5362, a Symbiont of Rhodnius prolixus (Hemiptera, Reduviidae, Triatominae), the Principle Vector of Trypanosoma cruzi.</title>
        <authorList>
            <person name="Pachebat J.A."/>
            <person name="van Keulen G."/>
            <person name="Whitten M.M."/>
            <person name="Girdwood S."/>
            <person name="Del Sol R."/>
            <person name="Dyson P.J."/>
            <person name="Facey P.D."/>
        </authorList>
    </citation>
    <scope>NUCLEOTIDE SEQUENCE [LARGE SCALE GENOMIC DNA]</scope>
    <source>
        <strain evidence="10 11">LMG 5362</strain>
    </source>
</reference>
<feature type="transmembrane region" description="Helical" evidence="9">
    <location>
        <begin position="260"/>
        <end position="280"/>
    </location>
</feature>
<evidence type="ECO:0000256" key="9">
    <source>
        <dbReference type="SAM" id="Phobius"/>
    </source>
</evidence>
<dbReference type="PANTHER" id="PTHR22926">
    <property type="entry name" value="PHOSPHO-N-ACETYLMURAMOYL-PENTAPEPTIDE-TRANSFERASE"/>
    <property type="match status" value="1"/>
</dbReference>
<dbReference type="GO" id="GO:0016780">
    <property type="term" value="F:phosphotransferase activity, for other substituted phosphate groups"/>
    <property type="evidence" value="ECO:0007669"/>
    <property type="project" value="InterPro"/>
</dbReference>
<keyword evidence="7" id="KW-0479">Metal-binding</keyword>
<keyword evidence="2" id="KW-1003">Cell membrane</keyword>
<organism evidence="10 11">
    <name type="scientific">Rhodococcus rhodnii LMG 5362</name>
    <dbReference type="NCBI Taxonomy" id="1273125"/>
    <lineage>
        <taxon>Bacteria</taxon>
        <taxon>Bacillati</taxon>
        <taxon>Actinomycetota</taxon>
        <taxon>Actinomycetes</taxon>
        <taxon>Mycobacteriales</taxon>
        <taxon>Nocardiaceae</taxon>
        <taxon>Rhodococcus</taxon>
    </lineage>
</organism>
<feature type="binding site" evidence="7">
    <location>
        <position position="189"/>
    </location>
    <ligand>
        <name>Mg(2+)</name>
        <dbReference type="ChEBI" id="CHEBI:18420"/>
    </ligand>
</feature>
<name>R7WIC1_9NOCA</name>
<dbReference type="PATRIC" id="fig|1273125.3.peg.3626"/>
<dbReference type="AlphaFoldDB" id="R7WIC1"/>
<keyword evidence="11" id="KW-1185">Reference proteome</keyword>
<keyword evidence="3 10" id="KW-0808">Transferase</keyword>
<evidence type="ECO:0000256" key="2">
    <source>
        <dbReference type="ARBA" id="ARBA00022475"/>
    </source>
</evidence>
<protein>
    <submittedName>
        <fullName evidence="10">Phospho-N-acetylmuramoyl-pentapeptide-transferase</fullName>
    </submittedName>
</protein>
<accession>R7WIC1</accession>
<dbReference type="Pfam" id="PF00953">
    <property type="entry name" value="Glycos_transf_4"/>
    <property type="match status" value="1"/>
</dbReference>
<dbReference type="GO" id="GO:0044038">
    <property type="term" value="P:cell wall macromolecule biosynthetic process"/>
    <property type="evidence" value="ECO:0007669"/>
    <property type="project" value="TreeGrafter"/>
</dbReference>
<feature type="binding site" evidence="7">
    <location>
        <position position="257"/>
    </location>
    <ligand>
        <name>Mg(2+)</name>
        <dbReference type="ChEBI" id="CHEBI:18420"/>
    </ligand>
</feature>
<evidence type="ECO:0000256" key="7">
    <source>
        <dbReference type="PIRSR" id="PIRSR600715-1"/>
    </source>
</evidence>
<dbReference type="EMBL" id="APMY01000113">
    <property type="protein sequence ID" value="EOM74931.1"/>
    <property type="molecule type" value="Genomic_DNA"/>
</dbReference>
<dbReference type="GO" id="GO:0046872">
    <property type="term" value="F:metal ion binding"/>
    <property type="evidence" value="ECO:0007669"/>
    <property type="project" value="UniProtKB-KW"/>
</dbReference>
<dbReference type="CDD" id="cd06853">
    <property type="entry name" value="GT_WecA_like"/>
    <property type="match status" value="1"/>
</dbReference>
<evidence type="ECO:0000256" key="8">
    <source>
        <dbReference type="SAM" id="MobiDB-lite"/>
    </source>
</evidence>
<evidence type="ECO:0000313" key="10">
    <source>
        <dbReference type="EMBL" id="EOM74931.1"/>
    </source>
</evidence>
<evidence type="ECO:0000256" key="6">
    <source>
        <dbReference type="ARBA" id="ARBA00023136"/>
    </source>
</evidence>
<evidence type="ECO:0000256" key="3">
    <source>
        <dbReference type="ARBA" id="ARBA00022679"/>
    </source>
</evidence>
<keyword evidence="5 9" id="KW-1133">Transmembrane helix</keyword>
<feature type="transmembrane region" description="Helical" evidence="9">
    <location>
        <begin position="135"/>
        <end position="159"/>
    </location>
</feature>
<keyword evidence="4 9" id="KW-0812">Transmembrane</keyword>
<feature type="transmembrane region" description="Helical" evidence="9">
    <location>
        <begin position="107"/>
        <end position="123"/>
    </location>
</feature>
<sequence>MIVVPGSESLLAVGSTFGYGGGGAGVPIRELLLVFLTAAVVTFLATGAVRVLAIRSGAVAVPRDRDVHVQPTPRLGGTGMYLGVLVALGFATQLPALTRGFEFNNDIPAVLIAGFVIVLVGVVDDRWGLDALTKFVGQVTAAGILVVMGVSWYIIYLPFGDGGTTIVLDQLQAGLMTVAVAAVMINAMNFVDGLDGLAAGLGLIASVAICVFSAGLLHDQGGDVSAYPPALLAAALAGACLGFLPHNFQPARIFMGDSGSMLIGLMLAAIATSASGRISLNAYGSRDLLGLFTPLLLVGAVMFVPILDLLLAVVRRTRAGVSPFSPDKMHLHHRLLQIGHSHRRVVLLIYLWVGVLAFGAVGTALFDRRVVVLLLAGGLLFALIVTAVPSLRRGRESPPGPSPQNRADSDIGYP</sequence>
<proteinExistence type="predicted"/>
<evidence type="ECO:0000256" key="4">
    <source>
        <dbReference type="ARBA" id="ARBA00022692"/>
    </source>
</evidence>